<gene>
    <name evidence="2" type="ORF">PCAMFM013_S026g000008</name>
</gene>
<dbReference type="EMBL" id="HG793159">
    <property type="protein sequence ID" value="CRL28143.1"/>
    <property type="molecule type" value="Genomic_DNA"/>
</dbReference>
<proteinExistence type="predicted"/>
<feature type="compositionally biased region" description="Polar residues" evidence="1">
    <location>
        <begin position="26"/>
        <end position="42"/>
    </location>
</feature>
<sequence length="57" mass="5926">MALRKVRFEGVGSRCLAGYPGGKGSGKTTPQASQSGDQYSIQHTPTLPISSIALICC</sequence>
<keyword evidence="3" id="KW-1185">Reference proteome</keyword>
<dbReference type="AlphaFoldDB" id="A0A0G4PPK2"/>
<reference evidence="2 3" key="1">
    <citation type="journal article" date="2014" name="Nat. Commun.">
        <title>Multiple recent horizontal transfers of a large genomic region in cheese making fungi.</title>
        <authorList>
            <person name="Cheeseman K."/>
            <person name="Ropars J."/>
            <person name="Renault P."/>
            <person name="Dupont J."/>
            <person name="Gouzy J."/>
            <person name="Branca A."/>
            <person name="Abraham A.L."/>
            <person name="Ceppi M."/>
            <person name="Conseiller E."/>
            <person name="Debuchy R."/>
            <person name="Malagnac F."/>
            <person name="Goarin A."/>
            <person name="Silar P."/>
            <person name="Lacoste S."/>
            <person name="Sallet E."/>
            <person name="Bensimon A."/>
            <person name="Giraud T."/>
            <person name="Brygoo Y."/>
        </authorList>
    </citation>
    <scope>NUCLEOTIDE SEQUENCE [LARGE SCALE GENOMIC DNA]</scope>
    <source>
        <strain evidence="3">FM 013</strain>
    </source>
</reference>
<evidence type="ECO:0000256" key="1">
    <source>
        <dbReference type="SAM" id="MobiDB-lite"/>
    </source>
</evidence>
<accession>A0A0G4PPK2</accession>
<evidence type="ECO:0000313" key="2">
    <source>
        <dbReference type="EMBL" id="CRL28143.1"/>
    </source>
</evidence>
<name>A0A0G4PPK2_PENC3</name>
<dbReference type="Proteomes" id="UP000053732">
    <property type="component" value="Unassembled WGS sequence"/>
</dbReference>
<protein>
    <submittedName>
        <fullName evidence="2">Str. FM013</fullName>
    </submittedName>
</protein>
<evidence type="ECO:0000313" key="3">
    <source>
        <dbReference type="Proteomes" id="UP000053732"/>
    </source>
</evidence>
<organism evidence="2 3">
    <name type="scientific">Penicillium camemberti (strain FM 013)</name>
    <dbReference type="NCBI Taxonomy" id="1429867"/>
    <lineage>
        <taxon>Eukaryota</taxon>
        <taxon>Fungi</taxon>
        <taxon>Dikarya</taxon>
        <taxon>Ascomycota</taxon>
        <taxon>Pezizomycotina</taxon>
        <taxon>Eurotiomycetes</taxon>
        <taxon>Eurotiomycetidae</taxon>
        <taxon>Eurotiales</taxon>
        <taxon>Aspergillaceae</taxon>
        <taxon>Penicillium</taxon>
    </lineage>
</organism>
<feature type="region of interest" description="Disordered" evidence="1">
    <location>
        <begin position="16"/>
        <end position="42"/>
    </location>
</feature>